<dbReference type="NCBIfam" id="TIGR01730">
    <property type="entry name" value="RND_mfp"/>
    <property type="match status" value="1"/>
</dbReference>
<accession>A0A157R8V0</accession>
<dbReference type="GO" id="GO:1990281">
    <property type="term" value="C:efflux pump complex"/>
    <property type="evidence" value="ECO:0007669"/>
    <property type="project" value="TreeGrafter"/>
</dbReference>
<feature type="signal peptide" evidence="2">
    <location>
        <begin position="1"/>
        <end position="34"/>
    </location>
</feature>
<dbReference type="EMBL" id="FKBS01000029">
    <property type="protein sequence ID" value="SAI54531.1"/>
    <property type="molecule type" value="Genomic_DNA"/>
</dbReference>
<dbReference type="PANTHER" id="PTHR30469">
    <property type="entry name" value="MULTIDRUG RESISTANCE PROTEIN MDTA"/>
    <property type="match status" value="1"/>
</dbReference>
<gene>
    <name evidence="3" type="ORF">SAMEA1982600_04501</name>
</gene>
<evidence type="ECO:0000256" key="1">
    <source>
        <dbReference type="ARBA" id="ARBA00009477"/>
    </source>
</evidence>
<dbReference type="Gene3D" id="2.40.30.170">
    <property type="match status" value="1"/>
</dbReference>
<evidence type="ECO:0000256" key="2">
    <source>
        <dbReference type="SAM" id="SignalP"/>
    </source>
</evidence>
<dbReference type="Proteomes" id="UP000077037">
    <property type="component" value="Unassembled WGS sequence"/>
</dbReference>
<dbReference type="RefSeq" id="WP_162270302.1">
    <property type="nucleotide sequence ID" value="NZ_FKBS01000029.1"/>
</dbReference>
<keyword evidence="2" id="KW-0732">Signal</keyword>
<name>A0A157R8V0_9BORD</name>
<reference evidence="3 4" key="1">
    <citation type="submission" date="2016-03" db="EMBL/GenBank/DDBJ databases">
        <authorList>
            <consortium name="Pathogen Informatics"/>
        </authorList>
    </citation>
    <scope>NUCLEOTIDE SEQUENCE [LARGE SCALE GENOMIC DNA]</scope>
    <source>
        <strain evidence="3 4">NCTC13364</strain>
    </source>
</reference>
<comment type="similarity">
    <text evidence="1">Belongs to the membrane fusion protein (MFP) (TC 8.A.1) family.</text>
</comment>
<organism evidence="3 4">
    <name type="scientific">Bordetella ansorpii</name>
    <dbReference type="NCBI Taxonomy" id="288768"/>
    <lineage>
        <taxon>Bacteria</taxon>
        <taxon>Pseudomonadati</taxon>
        <taxon>Pseudomonadota</taxon>
        <taxon>Betaproteobacteria</taxon>
        <taxon>Burkholderiales</taxon>
        <taxon>Alcaligenaceae</taxon>
        <taxon>Bordetella</taxon>
    </lineage>
</organism>
<feature type="chain" id="PRO_5007615536" evidence="2">
    <location>
        <begin position="35"/>
        <end position="285"/>
    </location>
</feature>
<dbReference type="InterPro" id="IPR006143">
    <property type="entry name" value="RND_pump_MFP"/>
</dbReference>
<dbReference type="Gene3D" id="2.40.50.100">
    <property type="match status" value="1"/>
</dbReference>
<dbReference type="AlphaFoldDB" id="A0A157R8V0"/>
<evidence type="ECO:0000313" key="4">
    <source>
        <dbReference type="Proteomes" id="UP000077037"/>
    </source>
</evidence>
<dbReference type="PANTHER" id="PTHR30469:SF15">
    <property type="entry name" value="HLYD FAMILY OF SECRETION PROTEINS"/>
    <property type="match status" value="1"/>
</dbReference>
<sequence>MPLRTTRRTRPGTPRASLAWAALACMVSNAPVQAQTAGVPPTAAGTPPAYESTALAPLSAMSDSGGARAQLVASQRALLSSELAGKIASVPFRDGQSFKKGDVLIAYDCALNRARLERAVQAEGAAHKKLAVAEQLDKLSSISRADVDQARAGVAVSRAETGVERVMVNRCTVTAPYAGRVGEAFVRPLESVAEGKELLSIYDDSAFELETIVPSRWLAWLKTGYPMHITVDETGRTYQAVVARIAGTVDPVSQSVKVVGRLDGKTASDLLPGMSGNVRIDPPKP</sequence>
<protein>
    <submittedName>
        <fullName evidence="3">RND efflux membrane fusion protein</fullName>
    </submittedName>
</protein>
<proteinExistence type="inferred from homology"/>
<dbReference type="SUPFAM" id="SSF111369">
    <property type="entry name" value="HlyD-like secretion proteins"/>
    <property type="match status" value="1"/>
</dbReference>
<evidence type="ECO:0000313" key="3">
    <source>
        <dbReference type="EMBL" id="SAI54531.1"/>
    </source>
</evidence>
<dbReference type="GO" id="GO:0015562">
    <property type="term" value="F:efflux transmembrane transporter activity"/>
    <property type="evidence" value="ECO:0007669"/>
    <property type="project" value="TreeGrafter"/>
</dbReference>